<evidence type="ECO:0000256" key="2">
    <source>
        <dbReference type="ARBA" id="ARBA00001946"/>
    </source>
</evidence>
<feature type="domain" description="RNase H type-2" evidence="14">
    <location>
        <begin position="19"/>
        <end position="209"/>
    </location>
</feature>
<comment type="function">
    <text evidence="3 13">Endonuclease that specifically degrades the RNA of RNA-DNA hybrids.</text>
</comment>
<accession>A0A1G1W9H1</accession>
<evidence type="ECO:0000256" key="5">
    <source>
        <dbReference type="ARBA" id="ARBA00007383"/>
    </source>
</evidence>
<feature type="binding site" evidence="12">
    <location>
        <position position="25"/>
    </location>
    <ligand>
        <name>a divalent metal cation</name>
        <dbReference type="ChEBI" id="CHEBI:60240"/>
    </ligand>
</feature>
<dbReference type="EC" id="3.1.26.4" evidence="13"/>
<organism evidence="15 16">
    <name type="scientific">Candidatus Woykebacteria bacterium RBG_13_40_15</name>
    <dbReference type="NCBI Taxonomy" id="1802593"/>
    <lineage>
        <taxon>Bacteria</taxon>
        <taxon>Candidatus Woykeibacteriota</taxon>
    </lineage>
</organism>
<evidence type="ECO:0000313" key="16">
    <source>
        <dbReference type="Proteomes" id="UP000176631"/>
    </source>
</evidence>
<comment type="caution">
    <text evidence="15">The sequence shown here is derived from an EMBL/GenBank/DDBJ whole genome shotgun (WGS) entry which is preliminary data.</text>
</comment>
<evidence type="ECO:0000256" key="9">
    <source>
        <dbReference type="ARBA" id="ARBA00022759"/>
    </source>
</evidence>
<keyword evidence="9 12" id="KW-0255">Endonuclease</keyword>
<dbReference type="NCBIfam" id="NF000595">
    <property type="entry name" value="PRK00015.1-3"/>
    <property type="match status" value="1"/>
</dbReference>
<dbReference type="GO" id="GO:0006298">
    <property type="term" value="P:mismatch repair"/>
    <property type="evidence" value="ECO:0007669"/>
    <property type="project" value="TreeGrafter"/>
</dbReference>
<evidence type="ECO:0000256" key="3">
    <source>
        <dbReference type="ARBA" id="ARBA00004065"/>
    </source>
</evidence>
<evidence type="ECO:0000256" key="12">
    <source>
        <dbReference type="PROSITE-ProRule" id="PRU01319"/>
    </source>
</evidence>
<protein>
    <recommendedName>
        <fullName evidence="13">Ribonuclease</fullName>
        <ecNumber evidence="13">3.1.26.4</ecNumber>
    </recommendedName>
</protein>
<dbReference type="GO" id="GO:0032299">
    <property type="term" value="C:ribonuclease H2 complex"/>
    <property type="evidence" value="ECO:0007669"/>
    <property type="project" value="TreeGrafter"/>
</dbReference>
<comment type="similarity">
    <text evidence="5 13">Belongs to the RNase HII family.</text>
</comment>
<dbReference type="Gene3D" id="3.30.420.10">
    <property type="entry name" value="Ribonuclease H-like superfamily/Ribonuclease H"/>
    <property type="match status" value="1"/>
</dbReference>
<comment type="subcellular location">
    <subcellularLocation>
        <location evidence="4">Cytoplasm</location>
    </subcellularLocation>
</comment>
<feature type="binding site" evidence="12">
    <location>
        <position position="26"/>
    </location>
    <ligand>
        <name>a divalent metal cation</name>
        <dbReference type="ChEBI" id="CHEBI:60240"/>
    </ligand>
</feature>
<dbReference type="PROSITE" id="PS51975">
    <property type="entry name" value="RNASE_H_2"/>
    <property type="match status" value="1"/>
</dbReference>
<dbReference type="InterPro" id="IPR012337">
    <property type="entry name" value="RNaseH-like_sf"/>
</dbReference>
<evidence type="ECO:0000259" key="14">
    <source>
        <dbReference type="PROSITE" id="PS51975"/>
    </source>
</evidence>
<dbReference type="GO" id="GO:0046872">
    <property type="term" value="F:metal ion binding"/>
    <property type="evidence" value="ECO:0007669"/>
    <property type="project" value="UniProtKB-KW"/>
</dbReference>
<evidence type="ECO:0000256" key="8">
    <source>
        <dbReference type="ARBA" id="ARBA00022723"/>
    </source>
</evidence>
<comment type="catalytic activity">
    <reaction evidence="1 12 13">
        <text>Endonucleolytic cleavage to 5'-phosphomonoester.</text>
        <dbReference type="EC" id="3.1.26.4"/>
    </reaction>
</comment>
<dbReference type="CDD" id="cd07182">
    <property type="entry name" value="RNase_HII_bacteria_HII_like"/>
    <property type="match status" value="1"/>
</dbReference>
<evidence type="ECO:0000256" key="6">
    <source>
        <dbReference type="ARBA" id="ARBA00022490"/>
    </source>
</evidence>
<keyword evidence="11" id="KW-0464">Manganese</keyword>
<dbReference type="GO" id="GO:0043137">
    <property type="term" value="P:DNA replication, removal of RNA primer"/>
    <property type="evidence" value="ECO:0007669"/>
    <property type="project" value="TreeGrafter"/>
</dbReference>
<keyword evidence="8 12" id="KW-0479">Metal-binding</keyword>
<dbReference type="SUPFAM" id="SSF53098">
    <property type="entry name" value="Ribonuclease H-like"/>
    <property type="match status" value="1"/>
</dbReference>
<dbReference type="GO" id="GO:0004523">
    <property type="term" value="F:RNA-DNA hybrid ribonuclease activity"/>
    <property type="evidence" value="ECO:0007669"/>
    <property type="project" value="UniProtKB-UniRule"/>
</dbReference>
<evidence type="ECO:0000256" key="11">
    <source>
        <dbReference type="ARBA" id="ARBA00023211"/>
    </source>
</evidence>
<comment type="cofactor">
    <cofactor evidence="2">
        <name>Mg(2+)</name>
        <dbReference type="ChEBI" id="CHEBI:18420"/>
    </cofactor>
</comment>
<evidence type="ECO:0000256" key="13">
    <source>
        <dbReference type="RuleBase" id="RU003515"/>
    </source>
</evidence>
<name>A0A1G1W9H1_9BACT</name>
<evidence type="ECO:0000256" key="4">
    <source>
        <dbReference type="ARBA" id="ARBA00004496"/>
    </source>
</evidence>
<dbReference type="InterPro" id="IPR001352">
    <property type="entry name" value="RNase_HII/HIII"/>
</dbReference>
<dbReference type="STRING" id="1802593.A2172_00495"/>
<keyword evidence="10 12" id="KW-0378">Hydrolase</keyword>
<dbReference type="Proteomes" id="UP000176631">
    <property type="component" value="Unassembled WGS sequence"/>
</dbReference>
<dbReference type="InterPro" id="IPR022898">
    <property type="entry name" value="RNase_HII"/>
</dbReference>
<keyword evidence="6" id="KW-0963">Cytoplasm</keyword>
<dbReference type="GO" id="GO:0005737">
    <property type="term" value="C:cytoplasm"/>
    <property type="evidence" value="ECO:0007669"/>
    <property type="project" value="UniProtKB-SubCell"/>
</dbReference>
<dbReference type="PANTHER" id="PTHR10954">
    <property type="entry name" value="RIBONUCLEASE H2 SUBUNIT A"/>
    <property type="match status" value="1"/>
</dbReference>
<dbReference type="EMBL" id="MHCP01000014">
    <property type="protein sequence ID" value="OGY24329.1"/>
    <property type="molecule type" value="Genomic_DNA"/>
</dbReference>
<keyword evidence="7 12" id="KW-0540">Nuclease</keyword>
<evidence type="ECO:0000313" key="15">
    <source>
        <dbReference type="EMBL" id="OGY24329.1"/>
    </source>
</evidence>
<evidence type="ECO:0000256" key="7">
    <source>
        <dbReference type="ARBA" id="ARBA00022722"/>
    </source>
</evidence>
<evidence type="ECO:0000256" key="10">
    <source>
        <dbReference type="ARBA" id="ARBA00022801"/>
    </source>
</evidence>
<dbReference type="AlphaFoldDB" id="A0A1G1W9H1"/>
<comment type="cofactor">
    <cofactor evidence="12">
        <name>Mn(2+)</name>
        <dbReference type="ChEBI" id="CHEBI:29035"/>
    </cofactor>
    <cofactor evidence="12">
        <name>Mg(2+)</name>
        <dbReference type="ChEBI" id="CHEBI:18420"/>
    </cofactor>
    <text evidence="12">Manganese or magnesium. Binds 1 divalent metal ion per monomer in the absence of substrate. May bind a second metal ion after substrate binding.</text>
</comment>
<feature type="binding site" evidence="12">
    <location>
        <position position="117"/>
    </location>
    <ligand>
        <name>a divalent metal cation</name>
        <dbReference type="ChEBI" id="CHEBI:60240"/>
    </ligand>
</feature>
<sequence length="209" mass="23170">MKIKATFELERELWKKGIEAIAGIDEVGRGSWAGPVVAAAVVFPKFFKPSFNLFDSKMVTQSEREEIAKKIKEVSTVGLGVIGLDSINKLGIGKATQKAFKAAIKSLDIEPQHYLIDAFYIRGWKKANQTAMKHGDRLCASIAAASIIAKVYRDNLMAGLDQKYPGYNFAAHKGYGTTDHQEAIRQLLFSPVHRKSFNLVPTVFPELLI</sequence>
<dbReference type="InterPro" id="IPR036397">
    <property type="entry name" value="RNaseH_sf"/>
</dbReference>
<evidence type="ECO:0000256" key="1">
    <source>
        <dbReference type="ARBA" id="ARBA00000077"/>
    </source>
</evidence>
<dbReference type="GO" id="GO:0003723">
    <property type="term" value="F:RNA binding"/>
    <property type="evidence" value="ECO:0007669"/>
    <property type="project" value="UniProtKB-UniRule"/>
</dbReference>
<dbReference type="InterPro" id="IPR024567">
    <property type="entry name" value="RNase_HII/HIII_dom"/>
</dbReference>
<dbReference type="Pfam" id="PF01351">
    <property type="entry name" value="RNase_HII"/>
    <property type="match status" value="1"/>
</dbReference>
<gene>
    <name evidence="15" type="ORF">A2172_00495</name>
</gene>
<reference evidence="15 16" key="1">
    <citation type="journal article" date="2016" name="Nat. Commun.">
        <title>Thousands of microbial genomes shed light on interconnected biogeochemical processes in an aquifer system.</title>
        <authorList>
            <person name="Anantharaman K."/>
            <person name="Brown C.T."/>
            <person name="Hug L.A."/>
            <person name="Sharon I."/>
            <person name="Castelle C.J."/>
            <person name="Probst A.J."/>
            <person name="Thomas B.C."/>
            <person name="Singh A."/>
            <person name="Wilkins M.J."/>
            <person name="Karaoz U."/>
            <person name="Brodie E.L."/>
            <person name="Williams K.H."/>
            <person name="Hubbard S.S."/>
            <person name="Banfield J.F."/>
        </authorList>
    </citation>
    <scope>NUCLEOTIDE SEQUENCE [LARGE SCALE GENOMIC DNA]</scope>
</reference>
<dbReference type="PANTHER" id="PTHR10954:SF18">
    <property type="entry name" value="RIBONUCLEASE HII"/>
    <property type="match status" value="1"/>
</dbReference>
<proteinExistence type="inferred from homology"/>